<dbReference type="AlphaFoldDB" id="A0A194USK4"/>
<keyword evidence="4" id="KW-1185">Reference proteome</keyword>
<evidence type="ECO:0000256" key="1">
    <source>
        <dbReference type="SAM" id="MobiDB-lite"/>
    </source>
</evidence>
<proteinExistence type="predicted"/>
<feature type="compositionally biased region" description="Polar residues" evidence="1">
    <location>
        <begin position="82"/>
        <end position="101"/>
    </location>
</feature>
<dbReference type="InterPro" id="IPR057277">
    <property type="entry name" value="LysM_C"/>
</dbReference>
<name>A0A194USK4_CYTMA</name>
<evidence type="ECO:0000259" key="2">
    <source>
        <dbReference type="Pfam" id="PF25139"/>
    </source>
</evidence>
<feature type="region of interest" description="Disordered" evidence="1">
    <location>
        <begin position="249"/>
        <end position="306"/>
    </location>
</feature>
<accession>A0A194USK4</accession>
<protein>
    <recommendedName>
        <fullName evidence="2">Secreted LysM effector LysM C-terminal domain-containing protein</fullName>
    </recommendedName>
</protein>
<feature type="compositionally biased region" description="Low complexity" evidence="1">
    <location>
        <begin position="102"/>
        <end position="124"/>
    </location>
</feature>
<dbReference type="Proteomes" id="UP000078576">
    <property type="component" value="Unassembled WGS sequence"/>
</dbReference>
<dbReference type="EMBL" id="KN714675">
    <property type="protein sequence ID" value="KUI54633.1"/>
    <property type="molecule type" value="Genomic_DNA"/>
</dbReference>
<evidence type="ECO:0000313" key="4">
    <source>
        <dbReference type="Proteomes" id="UP000078576"/>
    </source>
</evidence>
<reference evidence="4" key="1">
    <citation type="submission" date="2014-12" db="EMBL/GenBank/DDBJ databases">
        <title>Genome Sequence of Valsa Canker Pathogens Uncovers a Specific Adaption of Colonization on Woody Bark.</title>
        <authorList>
            <person name="Yin Z."/>
            <person name="Liu H."/>
            <person name="Gao X."/>
            <person name="Li Z."/>
            <person name="Song N."/>
            <person name="Ke X."/>
            <person name="Dai Q."/>
            <person name="Wu Y."/>
            <person name="Sun Y."/>
            <person name="Xu J.-R."/>
            <person name="Kang Z.K."/>
            <person name="Wang L."/>
            <person name="Huang L."/>
        </authorList>
    </citation>
    <scope>NUCLEOTIDE SEQUENCE [LARGE SCALE GENOMIC DNA]</scope>
    <source>
        <strain evidence="4">SXYL134</strain>
    </source>
</reference>
<organism evidence="3 4">
    <name type="scientific">Cytospora mali</name>
    <name type="common">Apple Valsa canker fungus</name>
    <name type="synonym">Valsa mali</name>
    <dbReference type="NCBI Taxonomy" id="578113"/>
    <lineage>
        <taxon>Eukaryota</taxon>
        <taxon>Fungi</taxon>
        <taxon>Dikarya</taxon>
        <taxon>Ascomycota</taxon>
        <taxon>Pezizomycotina</taxon>
        <taxon>Sordariomycetes</taxon>
        <taxon>Sordariomycetidae</taxon>
        <taxon>Diaporthales</taxon>
        <taxon>Cytosporaceae</taxon>
        <taxon>Cytospora</taxon>
    </lineage>
</organism>
<feature type="region of interest" description="Disordered" evidence="1">
    <location>
        <begin position="71"/>
        <end position="124"/>
    </location>
</feature>
<gene>
    <name evidence="3" type="ORF">VP1G_10694</name>
</gene>
<dbReference type="Pfam" id="PF25139">
    <property type="entry name" value="LysM14_C"/>
    <property type="match status" value="1"/>
</dbReference>
<evidence type="ECO:0000313" key="3">
    <source>
        <dbReference type="EMBL" id="KUI54633.1"/>
    </source>
</evidence>
<dbReference type="OrthoDB" id="73875at2759"/>
<feature type="domain" description="Secreted LysM effector LysM C-terminal" evidence="2">
    <location>
        <begin position="319"/>
        <end position="442"/>
    </location>
</feature>
<sequence>MTIPGSSTTAPPIITINWSTVTLDSTTGISTATHDSHGWPIIPVLHCWFCPPGGGSDGGIIIPGVTGPGILPPPSADVESSLGFSTNMPSITLDSQGDPTYSSEPTSNPTTKPTTSASSSSSATCTASSTVTDCVTETIYSTLIFASSMSSSTTDFSTSVSTTTTKSCSTVIGCSVTGTTATTSSAIASTTMEGQSCAVNASASISSLYASAFSAAVTVVSGTTIPLAFYAETATDGLTVASFGFNTSSTSASSPLPSSSSVSTDPSTSRSSTLSTSSSSSTTVGSATSASRTTMSSGSSTVLSPTSATSSAASAAATWELTAYDTSCDDRDSDFSYYTLRGTGVQSVDETCLVIQSNLPMGVDGDTCEFFEDGGFDGPKSCSSGTFSQPKSFVIRNGFCTIHHGTDCAGGAYNGADSEEFSGCTNVHDAFLDLEGWGSIQCFAYTDA</sequence>